<organism evidence="2 3">
    <name type="scientific">Saguinus oedipus</name>
    <name type="common">Cotton-top tamarin</name>
    <name type="synonym">Oedipomidas oedipus</name>
    <dbReference type="NCBI Taxonomy" id="9490"/>
    <lineage>
        <taxon>Eukaryota</taxon>
        <taxon>Metazoa</taxon>
        <taxon>Chordata</taxon>
        <taxon>Craniata</taxon>
        <taxon>Vertebrata</taxon>
        <taxon>Euteleostomi</taxon>
        <taxon>Mammalia</taxon>
        <taxon>Eutheria</taxon>
        <taxon>Euarchontoglires</taxon>
        <taxon>Primates</taxon>
        <taxon>Haplorrhini</taxon>
        <taxon>Platyrrhini</taxon>
        <taxon>Cebidae</taxon>
        <taxon>Callitrichinae</taxon>
        <taxon>Saguinus</taxon>
    </lineage>
</organism>
<feature type="compositionally biased region" description="Basic and acidic residues" evidence="1">
    <location>
        <begin position="97"/>
        <end position="111"/>
    </location>
</feature>
<gene>
    <name evidence="2" type="ORF">P7K49_032314</name>
</gene>
<accession>A0ABQ9TZ49</accession>
<reference evidence="2 3" key="1">
    <citation type="submission" date="2023-05" db="EMBL/GenBank/DDBJ databases">
        <title>B98-5 Cell Line De Novo Hybrid Assembly: An Optical Mapping Approach.</title>
        <authorList>
            <person name="Kananen K."/>
            <person name="Auerbach J.A."/>
            <person name="Kautto E."/>
            <person name="Blachly J.S."/>
        </authorList>
    </citation>
    <scope>NUCLEOTIDE SEQUENCE [LARGE SCALE GENOMIC DNA]</scope>
    <source>
        <strain evidence="2">B95-8</strain>
        <tissue evidence="2">Cell line</tissue>
    </source>
</reference>
<dbReference type="EMBL" id="JASSZA010000018">
    <property type="protein sequence ID" value="KAK2089648.1"/>
    <property type="molecule type" value="Genomic_DNA"/>
</dbReference>
<evidence type="ECO:0000313" key="2">
    <source>
        <dbReference type="EMBL" id="KAK2089648.1"/>
    </source>
</evidence>
<protein>
    <submittedName>
        <fullName evidence="2">Uncharacterized protein</fullName>
    </submittedName>
</protein>
<evidence type="ECO:0000313" key="3">
    <source>
        <dbReference type="Proteomes" id="UP001266305"/>
    </source>
</evidence>
<proteinExistence type="predicted"/>
<sequence>MRVVVRSEFEDESGYMEDRTAGNLEFYCSCGPADASLGTSGITKAWRNASIPLWKRMLSVDGVGRTVLRESLSLSGYICSPLHIRQEEQVLQPWTRLQDRETTEHASDRGQKSLGHTRKLSSSETRTRLGGDAGPEEEKPEFRGELSGGAATQGLRPSSERHS</sequence>
<name>A0ABQ9TZ49_SAGOE</name>
<feature type="region of interest" description="Disordered" evidence="1">
    <location>
        <begin position="95"/>
        <end position="163"/>
    </location>
</feature>
<comment type="caution">
    <text evidence="2">The sequence shown here is derived from an EMBL/GenBank/DDBJ whole genome shotgun (WGS) entry which is preliminary data.</text>
</comment>
<dbReference type="Proteomes" id="UP001266305">
    <property type="component" value="Unassembled WGS sequence"/>
</dbReference>
<keyword evidence="3" id="KW-1185">Reference proteome</keyword>
<evidence type="ECO:0000256" key="1">
    <source>
        <dbReference type="SAM" id="MobiDB-lite"/>
    </source>
</evidence>